<evidence type="ECO:0000313" key="3">
    <source>
        <dbReference type="Proteomes" id="UP000536835"/>
    </source>
</evidence>
<dbReference type="EMBL" id="JABFCX010000003">
    <property type="protein sequence ID" value="NNU17235.1"/>
    <property type="molecule type" value="Genomic_DNA"/>
</dbReference>
<sequence length="135" mass="14754">MFLLVSTLLLAALAGLGCLVGHLFFQLSFRLLAEMSSVSIKKSLVLMSSIALATALCALSILSYLFVASILTGDSVVHALDMSRPVAHLIGSDVEKPLQTFRFWLFLASTSVSVLGLLLSYRWHRDRLAQIGVDW</sequence>
<keyword evidence="1" id="KW-0812">Transmembrane</keyword>
<accession>A0A7Y3RP77</accession>
<evidence type="ECO:0000313" key="2">
    <source>
        <dbReference type="EMBL" id="NNU17235.1"/>
    </source>
</evidence>
<keyword evidence="3" id="KW-1185">Reference proteome</keyword>
<gene>
    <name evidence="2" type="ORF">HK107_12960</name>
</gene>
<keyword evidence="1" id="KW-1133">Transmembrane helix</keyword>
<proteinExistence type="predicted"/>
<feature type="transmembrane region" description="Helical" evidence="1">
    <location>
        <begin position="44"/>
        <end position="67"/>
    </location>
</feature>
<protein>
    <submittedName>
        <fullName evidence="2">Uncharacterized protein</fullName>
    </submittedName>
</protein>
<feature type="transmembrane region" description="Helical" evidence="1">
    <location>
        <begin position="6"/>
        <end position="32"/>
    </location>
</feature>
<dbReference type="RefSeq" id="WP_173200459.1">
    <property type="nucleotide sequence ID" value="NZ_JABFCX010000003.1"/>
</dbReference>
<dbReference type="AlphaFoldDB" id="A0A7Y3RP77"/>
<dbReference type="Proteomes" id="UP000536835">
    <property type="component" value="Unassembled WGS sequence"/>
</dbReference>
<keyword evidence="1" id="KW-0472">Membrane</keyword>
<feature type="transmembrane region" description="Helical" evidence="1">
    <location>
        <begin position="101"/>
        <end position="121"/>
    </location>
</feature>
<comment type="caution">
    <text evidence="2">The sequence shown here is derived from an EMBL/GenBank/DDBJ whole genome shotgun (WGS) entry which is preliminary data.</text>
</comment>
<reference evidence="2 3" key="1">
    <citation type="submission" date="2020-05" db="EMBL/GenBank/DDBJ databases">
        <title>Parvularcula mediterraneae sp. nov., isolated from polypropylene straw from shallow seawater of the seashore of Laganas in Zakynthos island, Greece.</title>
        <authorList>
            <person name="Szabo I."/>
            <person name="Al-Omari J."/>
            <person name="Rado J."/>
            <person name="Szerdahelyi G.S."/>
        </authorList>
    </citation>
    <scope>NUCLEOTIDE SEQUENCE [LARGE SCALE GENOMIC DNA]</scope>
    <source>
        <strain evidence="2 3">ZS-1/3</strain>
    </source>
</reference>
<organism evidence="2 3">
    <name type="scientific">Parvularcula mediterranea</name>
    <dbReference type="NCBI Taxonomy" id="2732508"/>
    <lineage>
        <taxon>Bacteria</taxon>
        <taxon>Pseudomonadati</taxon>
        <taxon>Pseudomonadota</taxon>
        <taxon>Alphaproteobacteria</taxon>
        <taxon>Parvularculales</taxon>
        <taxon>Parvularculaceae</taxon>
        <taxon>Parvularcula</taxon>
    </lineage>
</organism>
<name>A0A7Y3RP77_9PROT</name>
<evidence type="ECO:0000256" key="1">
    <source>
        <dbReference type="SAM" id="Phobius"/>
    </source>
</evidence>